<dbReference type="EnsemblPlants" id="EMT08343">
    <property type="protein sequence ID" value="EMT08343"/>
    <property type="gene ID" value="F775_10396"/>
</dbReference>
<dbReference type="Gene3D" id="3.40.50.12670">
    <property type="match status" value="1"/>
</dbReference>
<keyword evidence="3" id="KW-0645">Protease</keyword>
<dbReference type="Pfam" id="PF00450">
    <property type="entry name" value="Peptidase_S10"/>
    <property type="match status" value="1"/>
</dbReference>
<dbReference type="GO" id="GO:0006508">
    <property type="term" value="P:proteolysis"/>
    <property type="evidence" value="ECO:0007669"/>
    <property type="project" value="UniProtKB-KW"/>
</dbReference>
<evidence type="ECO:0000256" key="2">
    <source>
        <dbReference type="ARBA" id="ARBA00022645"/>
    </source>
</evidence>
<keyword evidence="5" id="KW-0378">Hydrolase</keyword>
<dbReference type="SUPFAM" id="SSF53474">
    <property type="entry name" value="alpha/beta-Hydrolases"/>
    <property type="match status" value="1"/>
</dbReference>
<name>M8BZI2_AEGTA</name>
<sequence length="158" mass="17323">MAIGATKLLLDPSMRVRTSTSTTYTLPPASPTTTAPTTPAAKIFVDFKDSPDSMVPTLKWLIDHGLPVWLFSGDLDSRCPITSTRHAIRDLNLSVAEPWRPWTAGHEIGGYVQQYKGGFTFATVRGAGHTVPTFQPERALILLQSFLKGILPPYEKAK</sequence>
<evidence type="ECO:0000256" key="7">
    <source>
        <dbReference type="ARBA" id="ARBA00023157"/>
    </source>
</evidence>
<keyword evidence="7" id="KW-1015">Disulfide bond</keyword>
<comment type="similarity">
    <text evidence="1">Belongs to the peptidase S10 family.</text>
</comment>
<protein>
    <submittedName>
        <fullName evidence="9">Serine carboxypeptidase-like 40</fullName>
    </submittedName>
</protein>
<keyword evidence="6" id="KW-0865">Zymogen</keyword>
<evidence type="ECO:0000256" key="3">
    <source>
        <dbReference type="ARBA" id="ARBA00022670"/>
    </source>
</evidence>
<keyword evidence="2" id="KW-0121">Carboxypeptidase</keyword>
<dbReference type="GO" id="GO:0004185">
    <property type="term" value="F:serine-type carboxypeptidase activity"/>
    <property type="evidence" value="ECO:0007669"/>
    <property type="project" value="InterPro"/>
</dbReference>
<reference evidence="9" key="1">
    <citation type="submission" date="2015-06" db="UniProtKB">
        <authorList>
            <consortium name="EnsemblPlants"/>
        </authorList>
    </citation>
    <scope>IDENTIFICATION</scope>
</reference>
<dbReference type="InterPro" id="IPR001563">
    <property type="entry name" value="Peptidase_S10"/>
</dbReference>
<evidence type="ECO:0000256" key="1">
    <source>
        <dbReference type="ARBA" id="ARBA00009431"/>
    </source>
</evidence>
<keyword evidence="4" id="KW-0732">Signal</keyword>
<dbReference type="AlphaFoldDB" id="M8BZI2"/>
<keyword evidence="8" id="KW-0325">Glycoprotein</keyword>
<organism evidence="9">
    <name type="scientific">Aegilops tauschii</name>
    <name type="common">Tausch's goatgrass</name>
    <name type="synonym">Aegilops squarrosa</name>
    <dbReference type="NCBI Taxonomy" id="37682"/>
    <lineage>
        <taxon>Eukaryota</taxon>
        <taxon>Viridiplantae</taxon>
        <taxon>Streptophyta</taxon>
        <taxon>Embryophyta</taxon>
        <taxon>Tracheophyta</taxon>
        <taxon>Spermatophyta</taxon>
        <taxon>Magnoliopsida</taxon>
        <taxon>Liliopsida</taxon>
        <taxon>Poales</taxon>
        <taxon>Poaceae</taxon>
        <taxon>BOP clade</taxon>
        <taxon>Pooideae</taxon>
        <taxon>Triticodae</taxon>
        <taxon>Triticeae</taxon>
        <taxon>Triticinae</taxon>
        <taxon>Aegilops</taxon>
    </lineage>
</organism>
<evidence type="ECO:0000256" key="6">
    <source>
        <dbReference type="ARBA" id="ARBA00023145"/>
    </source>
</evidence>
<evidence type="ECO:0000256" key="5">
    <source>
        <dbReference type="ARBA" id="ARBA00022801"/>
    </source>
</evidence>
<dbReference type="InterPro" id="IPR033124">
    <property type="entry name" value="Ser_caboxypep_his_AS"/>
</dbReference>
<proteinExistence type="inferred from homology"/>
<dbReference type="FunFam" id="3.40.50.11320:FF:000001">
    <property type="entry name" value="Carboxypeptidase"/>
    <property type="match status" value="1"/>
</dbReference>
<dbReference type="PROSITE" id="PS00560">
    <property type="entry name" value="CARBOXYPEPT_SER_HIS"/>
    <property type="match status" value="1"/>
</dbReference>
<evidence type="ECO:0000256" key="4">
    <source>
        <dbReference type="ARBA" id="ARBA00022729"/>
    </source>
</evidence>
<accession>M8BZI2</accession>
<dbReference type="InterPro" id="IPR029058">
    <property type="entry name" value="AB_hydrolase_fold"/>
</dbReference>
<evidence type="ECO:0000313" key="9">
    <source>
        <dbReference type="EnsemblPlants" id="EMT08343"/>
    </source>
</evidence>
<evidence type="ECO:0000256" key="8">
    <source>
        <dbReference type="ARBA" id="ARBA00023180"/>
    </source>
</evidence>